<keyword evidence="17" id="KW-1185">Reference proteome</keyword>
<keyword evidence="4" id="KW-1134">Transmembrane beta strand</keyword>
<evidence type="ECO:0000313" key="16">
    <source>
        <dbReference type="EMBL" id="XAU14716.1"/>
    </source>
</evidence>
<dbReference type="PRINTS" id="PR00811">
    <property type="entry name" value="BCTERIALGSPD"/>
</dbReference>
<dbReference type="InterPro" id="IPR004846">
    <property type="entry name" value="T2SS/T3SS_dom"/>
</dbReference>
<dbReference type="InterPro" id="IPR001775">
    <property type="entry name" value="GspD/PilQ"/>
</dbReference>
<accession>A0ABZ3H8Y1</accession>
<name>A0ABZ3H8Y1_9BACT</name>
<dbReference type="Pfam" id="PF00263">
    <property type="entry name" value="Secretin"/>
    <property type="match status" value="1"/>
</dbReference>
<reference evidence="16 17" key="1">
    <citation type="submission" date="2024-03" db="EMBL/GenBank/DDBJ databases">
        <title>Sulfurimonas sp. HSL3-1.</title>
        <authorList>
            <person name="Wang S."/>
        </authorList>
    </citation>
    <scope>NUCLEOTIDE SEQUENCE [LARGE SCALE GENOMIC DNA]</scope>
    <source>
        <strain evidence="16 17">HSL3-1</strain>
    </source>
</reference>
<feature type="domain" description="GspD-like N0" evidence="15">
    <location>
        <begin position="31"/>
        <end position="99"/>
    </location>
</feature>
<feature type="domain" description="Type II/III secretion system secretin-like" evidence="13">
    <location>
        <begin position="406"/>
        <end position="568"/>
    </location>
</feature>
<keyword evidence="6 12" id="KW-0732">Signal</keyword>
<dbReference type="Proteomes" id="UP001447842">
    <property type="component" value="Chromosome"/>
</dbReference>
<dbReference type="NCBIfam" id="TIGR02517">
    <property type="entry name" value="type_II_gspD"/>
    <property type="match status" value="1"/>
</dbReference>
<dbReference type="Pfam" id="PF21305">
    <property type="entry name" value="type_II_gspD_N0"/>
    <property type="match status" value="1"/>
</dbReference>
<dbReference type="InterPro" id="IPR038591">
    <property type="entry name" value="NolW-like_sf"/>
</dbReference>
<evidence type="ECO:0000256" key="1">
    <source>
        <dbReference type="ARBA" id="ARBA00004442"/>
    </source>
</evidence>
<feature type="domain" description="NolW-like" evidence="14">
    <location>
        <begin position="265"/>
        <end position="332"/>
    </location>
</feature>
<evidence type="ECO:0000256" key="11">
    <source>
        <dbReference type="SAM" id="MobiDB-lite"/>
    </source>
</evidence>
<evidence type="ECO:0000259" key="15">
    <source>
        <dbReference type="Pfam" id="PF21305"/>
    </source>
</evidence>
<evidence type="ECO:0000256" key="10">
    <source>
        <dbReference type="RuleBase" id="RU004004"/>
    </source>
</evidence>
<comment type="similarity">
    <text evidence="2">Belongs to the bacterial secretin family. GSP D subfamily.</text>
</comment>
<evidence type="ECO:0000259" key="13">
    <source>
        <dbReference type="Pfam" id="PF00263"/>
    </source>
</evidence>
<protein>
    <submittedName>
        <fullName evidence="16">Type II secretion system secretin GspD</fullName>
    </submittedName>
</protein>
<organism evidence="16 17">
    <name type="scientific">Sulfurimonas diazotrophicus</name>
    <dbReference type="NCBI Taxonomy" id="3131939"/>
    <lineage>
        <taxon>Bacteria</taxon>
        <taxon>Pseudomonadati</taxon>
        <taxon>Campylobacterota</taxon>
        <taxon>Epsilonproteobacteria</taxon>
        <taxon>Campylobacterales</taxon>
        <taxon>Sulfurimonadaceae</taxon>
        <taxon>Sulfurimonas</taxon>
    </lineage>
</organism>
<dbReference type="PANTHER" id="PTHR30332:SF24">
    <property type="entry name" value="SECRETIN GSPD-RELATED"/>
    <property type="match status" value="1"/>
</dbReference>
<keyword evidence="3 10" id="KW-0813">Transport</keyword>
<evidence type="ECO:0000313" key="17">
    <source>
        <dbReference type="Proteomes" id="UP001447842"/>
    </source>
</evidence>
<sequence length="635" mass="68756">MQFTTKLLTLLIAGTLAFGTAAAAREQVNLKLQDIKIEELIKMVGKANGKNILLDKPIPGTVNFVSSTPIYKDELFTILLSVLNSKGFTMVQEGSYLKIVRQNVAVKENLPINARSGSALMQTRFISAKNENIDVIAAKVRQFLSPAGKLLTIKENNMMIVSDTPGNIGVIETIVKKIDRDQAKDVRAEFIPLSSAKASRLAASITKIAKAIINQKVENNKVEILSDDATNAIIILATQENIDKLTPLISRLDEKDDSTNQRLTIIPLENSEAKNVVASLQAVLDKKKYAKEADKPTVSVYDELNALVVSGLESDINDIRAMIKVLDVEKPQVFVKARIIEINQNMADSIGVKYGLAGGAVTDAGLFTFAADLGGAAIAFDGGGLINLSSATFDSGIAFGATIDFLASNGAANTLSQPTLLCVNNQESSIYVGRTEPIVTSTAQAADTTSVARNTYTREDIGLTLKIKPRLSQGNKVTLITTAKLEDILNSSVAGLPSTTKREVVTTAIVGNGESVIIGGLIYDKNRDEAQGIPYLRDIPLIGGLFDWRYSTHEKINLVIVLTPFIVRNSDEMTKIRKLLQELDGIQDEYEKLIEQKLEERKEELDKDASDSNTNDASQTSASDSALSVITPAKR</sequence>
<evidence type="ECO:0000256" key="7">
    <source>
        <dbReference type="ARBA" id="ARBA00022927"/>
    </source>
</evidence>
<feature type="compositionally biased region" description="Basic and acidic residues" evidence="11">
    <location>
        <begin position="601"/>
        <end position="610"/>
    </location>
</feature>
<evidence type="ECO:0000256" key="9">
    <source>
        <dbReference type="ARBA" id="ARBA00023237"/>
    </source>
</evidence>
<evidence type="ECO:0000256" key="3">
    <source>
        <dbReference type="ARBA" id="ARBA00022448"/>
    </source>
</evidence>
<comment type="subcellular location">
    <subcellularLocation>
        <location evidence="1 10">Cell outer membrane</location>
    </subcellularLocation>
</comment>
<dbReference type="InterPro" id="IPR049371">
    <property type="entry name" value="GspD-like_N0"/>
</dbReference>
<evidence type="ECO:0000256" key="12">
    <source>
        <dbReference type="SAM" id="SignalP"/>
    </source>
</evidence>
<dbReference type="InterPro" id="IPR013356">
    <property type="entry name" value="T2SS_GspD"/>
</dbReference>
<feature type="region of interest" description="Disordered" evidence="11">
    <location>
        <begin position="601"/>
        <end position="635"/>
    </location>
</feature>
<proteinExistence type="inferred from homology"/>
<feature type="signal peptide" evidence="12">
    <location>
        <begin position="1"/>
        <end position="23"/>
    </location>
</feature>
<evidence type="ECO:0000256" key="4">
    <source>
        <dbReference type="ARBA" id="ARBA00022452"/>
    </source>
</evidence>
<dbReference type="Gene3D" id="3.30.1370.120">
    <property type="match status" value="3"/>
</dbReference>
<feature type="chain" id="PRO_5046135446" evidence="12">
    <location>
        <begin position="24"/>
        <end position="635"/>
    </location>
</feature>
<dbReference type="EMBL" id="CP147920">
    <property type="protein sequence ID" value="XAU14716.1"/>
    <property type="molecule type" value="Genomic_DNA"/>
</dbReference>
<evidence type="ECO:0000256" key="8">
    <source>
        <dbReference type="ARBA" id="ARBA00023136"/>
    </source>
</evidence>
<keyword evidence="5" id="KW-0812">Transmembrane</keyword>
<dbReference type="InterPro" id="IPR050810">
    <property type="entry name" value="Bact_Secretion_Sys_Channel"/>
</dbReference>
<dbReference type="PANTHER" id="PTHR30332">
    <property type="entry name" value="PROBABLE GENERAL SECRETION PATHWAY PROTEIN D"/>
    <property type="match status" value="1"/>
</dbReference>
<feature type="domain" description="NolW-like" evidence="14">
    <location>
        <begin position="191"/>
        <end position="255"/>
    </location>
</feature>
<keyword evidence="8" id="KW-0472">Membrane</keyword>
<evidence type="ECO:0000256" key="2">
    <source>
        <dbReference type="ARBA" id="ARBA00006980"/>
    </source>
</evidence>
<evidence type="ECO:0000256" key="5">
    <source>
        <dbReference type="ARBA" id="ARBA00022692"/>
    </source>
</evidence>
<gene>
    <name evidence="16" type="primary">gspD</name>
    <name evidence="16" type="ORF">WCY31_10745</name>
</gene>
<dbReference type="Pfam" id="PF03958">
    <property type="entry name" value="Secretin_N"/>
    <property type="match status" value="2"/>
</dbReference>
<dbReference type="RefSeq" id="WP_345972378.1">
    <property type="nucleotide sequence ID" value="NZ_CP147920.1"/>
</dbReference>
<feature type="compositionally biased region" description="Polar residues" evidence="11">
    <location>
        <begin position="611"/>
        <end position="628"/>
    </location>
</feature>
<keyword evidence="9" id="KW-0998">Cell outer membrane</keyword>
<evidence type="ECO:0000259" key="14">
    <source>
        <dbReference type="Pfam" id="PF03958"/>
    </source>
</evidence>
<evidence type="ECO:0000256" key="6">
    <source>
        <dbReference type="ARBA" id="ARBA00022729"/>
    </source>
</evidence>
<dbReference type="InterPro" id="IPR005644">
    <property type="entry name" value="NolW-like"/>
</dbReference>
<keyword evidence="7" id="KW-0653">Protein transport</keyword>